<protein>
    <submittedName>
        <fullName evidence="2">Uncharacterized protein</fullName>
    </submittedName>
</protein>
<feature type="compositionally biased region" description="Acidic residues" evidence="1">
    <location>
        <begin position="77"/>
        <end position="95"/>
    </location>
</feature>
<sequence length="659" mass="74419">MDDLKTLPQLLVSSEVKDANNIMHTRYVLDRGGSFSSRSSSPRIISQNERRSDKDRIPSVLVISRECFKAAINSDDNQSEDEEDDNQPPPNDDDTSSISFGSNEESKHLLDDNSQIILAEYDEIESLKGQNPLVQSQLEEGVRDQPDTDFTSWDFQPEEQNAPSQFMFCTYIESLKNTLNLLMKKRMKDPILQNTRKLILTATKGEHYSIDDEFKSKYCVGFDGEDCSEQEADVESALNREMRLLTSSQYVTRYPQQRYVEGYMERFQDSKVHKKLSKIYFPVDKSQLQKQPGFIPKLLMFSVAPQSKKLDASPEEIRIPLIKLLKQRKSAQKKIKPKVKVDSITVPTLTGGQSSLQSSPPVVVDKKLNFMPTYTKPTKETPPYLTNPSQLQAKIAPSQNTVTQKFRTSLIQNTPDEKQAQHLQYNQTKSFIQSPYRDPIERLFKKKETKKQQSDPLRQFPMVKFDDKLPEKVEDIQLAQLSTSYPKASALPMRQFTKFISQHSDFMYPSLGGVGSASTDAANEALRGKIKLLHDYQKIKFDQTSSRDTNCSSSLALGPPLATSYSRAPRLIRGRTPATVSAKERTFLNTTTQIFTSSSNSRVCQQVQGQPALQPSAALGGSVVGVLPGEGSLLLPQHLQGSKLMGTLLRQSHMQRQHR</sequence>
<feature type="region of interest" description="Disordered" evidence="1">
    <location>
        <begin position="71"/>
        <end position="106"/>
    </location>
</feature>
<gene>
    <name evidence="2" type="ORF">FGO68_gene12530</name>
</gene>
<dbReference type="Proteomes" id="UP000785679">
    <property type="component" value="Unassembled WGS sequence"/>
</dbReference>
<name>A0A8J8NVL5_HALGN</name>
<reference evidence="2" key="1">
    <citation type="submission" date="2019-06" db="EMBL/GenBank/DDBJ databases">
        <authorList>
            <person name="Zheng W."/>
        </authorList>
    </citation>
    <scope>NUCLEOTIDE SEQUENCE</scope>
    <source>
        <strain evidence="2">QDHG01</strain>
    </source>
</reference>
<feature type="compositionally biased region" description="Low complexity" evidence="1">
    <location>
        <begin position="34"/>
        <end position="46"/>
    </location>
</feature>
<dbReference type="EMBL" id="RRYP01004743">
    <property type="protein sequence ID" value="TNV82621.1"/>
    <property type="molecule type" value="Genomic_DNA"/>
</dbReference>
<organism evidence="2 3">
    <name type="scientific">Halteria grandinella</name>
    <dbReference type="NCBI Taxonomy" id="5974"/>
    <lineage>
        <taxon>Eukaryota</taxon>
        <taxon>Sar</taxon>
        <taxon>Alveolata</taxon>
        <taxon>Ciliophora</taxon>
        <taxon>Intramacronucleata</taxon>
        <taxon>Spirotrichea</taxon>
        <taxon>Stichotrichia</taxon>
        <taxon>Sporadotrichida</taxon>
        <taxon>Halteriidae</taxon>
        <taxon>Halteria</taxon>
    </lineage>
</organism>
<feature type="region of interest" description="Disordered" evidence="1">
    <location>
        <begin position="30"/>
        <end position="52"/>
    </location>
</feature>
<accession>A0A8J8NVL5</accession>
<proteinExistence type="predicted"/>
<evidence type="ECO:0000256" key="1">
    <source>
        <dbReference type="SAM" id="MobiDB-lite"/>
    </source>
</evidence>
<comment type="caution">
    <text evidence="2">The sequence shown here is derived from an EMBL/GenBank/DDBJ whole genome shotgun (WGS) entry which is preliminary data.</text>
</comment>
<keyword evidence="3" id="KW-1185">Reference proteome</keyword>
<evidence type="ECO:0000313" key="3">
    <source>
        <dbReference type="Proteomes" id="UP000785679"/>
    </source>
</evidence>
<evidence type="ECO:0000313" key="2">
    <source>
        <dbReference type="EMBL" id="TNV82621.1"/>
    </source>
</evidence>
<dbReference type="AlphaFoldDB" id="A0A8J8NVL5"/>